<dbReference type="Gene3D" id="1.10.287.1060">
    <property type="entry name" value="ESAT-6-like"/>
    <property type="match status" value="1"/>
</dbReference>
<evidence type="ECO:0008006" key="3">
    <source>
        <dbReference type="Google" id="ProtNLM"/>
    </source>
</evidence>
<evidence type="ECO:0000313" key="1">
    <source>
        <dbReference type="EMBL" id="GHH06579.1"/>
    </source>
</evidence>
<comment type="caution">
    <text evidence="1">The sequence shown here is derived from an EMBL/GenBank/DDBJ whole genome shotgun (WGS) entry which is preliminary data.</text>
</comment>
<protein>
    <recommendedName>
        <fullName evidence="3">WXG100 family type VII secretion target</fullName>
    </recommendedName>
</protein>
<evidence type="ECO:0000313" key="2">
    <source>
        <dbReference type="Proteomes" id="UP000635387"/>
    </source>
</evidence>
<proteinExistence type="predicted"/>
<sequence>MDVNTAELEKAADLVETAAGHFKARNAELHDVVHEASGRCLDGGYGKTGGYQRGLANFGEMFVKIFNEFLVDEDAFCSFLDGFGVRLRQAAGSYQKTELRATDSMNQIAAKLDTLEGPKA</sequence>
<gene>
    <name evidence="1" type="ORF">GCM10017790_12140</name>
</gene>
<dbReference type="EMBL" id="BNAY01000001">
    <property type="protein sequence ID" value="GHH06579.1"/>
    <property type="molecule type" value="Genomic_DNA"/>
</dbReference>
<reference evidence="2" key="1">
    <citation type="journal article" date="2019" name="Int. J. Syst. Evol. Microbiol.">
        <title>The Global Catalogue of Microorganisms (GCM) 10K type strain sequencing project: providing services to taxonomists for standard genome sequencing and annotation.</title>
        <authorList>
            <consortium name="The Broad Institute Genomics Platform"/>
            <consortium name="The Broad Institute Genome Sequencing Center for Infectious Disease"/>
            <person name="Wu L."/>
            <person name="Ma J."/>
        </authorList>
    </citation>
    <scope>NUCLEOTIDE SEQUENCE [LARGE SCALE GENOMIC DNA]</scope>
    <source>
        <strain evidence="2">CGMCC 4.7683</strain>
    </source>
</reference>
<accession>A0ABQ3LA71</accession>
<dbReference type="RefSeq" id="WP_191252512.1">
    <property type="nucleotide sequence ID" value="NZ_BNAY01000001.1"/>
</dbReference>
<name>A0ABQ3LA71_9PSEU</name>
<organism evidence="1 2">
    <name type="scientific">Amycolatopsis oliviviridis</name>
    <dbReference type="NCBI Taxonomy" id="1471590"/>
    <lineage>
        <taxon>Bacteria</taxon>
        <taxon>Bacillati</taxon>
        <taxon>Actinomycetota</taxon>
        <taxon>Actinomycetes</taxon>
        <taxon>Pseudonocardiales</taxon>
        <taxon>Pseudonocardiaceae</taxon>
        <taxon>Amycolatopsis</taxon>
    </lineage>
</organism>
<dbReference type="Proteomes" id="UP000635387">
    <property type="component" value="Unassembled WGS sequence"/>
</dbReference>
<keyword evidence="2" id="KW-1185">Reference proteome</keyword>